<dbReference type="Proteomes" id="UP000636960">
    <property type="component" value="Unassembled WGS sequence"/>
</dbReference>
<keyword evidence="1" id="KW-0812">Transmembrane</keyword>
<gene>
    <name evidence="2" type="ORF">Ari01nite_36370</name>
</gene>
<evidence type="ECO:0000313" key="2">
    <source>
        <dbReference type="EMBL" id="GIE96172.1"/>
    </source>
</evidence>
<keyword evidence="1" id="KW-1133">Transmembrane helix</keyword>
<keyword evidence="3" id="KW-1185">Reference proteome</keyword>
<dbReference type="RefSeq" id="WP_203782419.1">
    <property type="nucleotide sequence ID" value="NZ_BOMV01000039.1"/>
</dbReference>
<keyword evidence="1" id="KW-0472">Membrane</keyword>
<proteinExistence type="predicted"/>
<evidence type="ECO:0000313" key="3">
    <source>
        <dbReference type="Proteomes" id="UP000636960"/>
    </source>
</evidence>
<protein>
    <submittedName>
        <fullName evidence="2">Uncharacterized protein</fullName>
    </submittedName>
</protein>
<feature type="transmembrane region" description="Helical" evidence="1">
    <location>
        <begin position="37"/>
        <end position="60"/>
    </location>
</feature>
<reference evidence="2" key="1">
    <citation type="submission" date="2021-01" db="EMBL/GenBank/DDBJ databases">
        <title>Whole genome shotgun sequence of Actinoplanes rishiriensis NBRC 108556.</title>
        <authorList>
            <person name="Komaki H."/>
            <person name="Tamura T."/>
        </authorList>
    </citation>
    <scope>NUCLEOTIDE SEQUENCE</scope>
    <source>
        <strain evidence="2">NBRC 108556</strain>
    </source>
</reference>
<comment type="caution">
    <text evidence="2">The sequence shown here is derived from an EMBL/GenBank/DDBJ whole genome shotgun (WGS) entry which is preliminary data.</text>
</comment>
<dbReference type="AlphaFoldDB" id="A0A919N173"/>
<evidence type="ECO:0000256" key="1">
    <source>
        <dbReference type="SAM" id="Phobius"/>
    </source>
</evidence>
<accession>A0A919N173</accession>
<sequence>MTDQLERLFAEMRTEVIAEVRPPGVGMARRTVRRRRVVTSAAAGVTLVVAATGLVLGGAAGHDEPTADEARPAASAAALAAWADEASRAVGMDRRDGPGNVLTSTSWEPINVGVYVIAGTFSAQVACAGQGAMTVSIGDAQPVEVSCAAPIRPVTVTFTATEPLGPVGLRVVPDGLASGNAAIAYQFMLSDADAARLEDAAKDALEAVAGKDLVFSTSGPLADSWDARHEEMAPGRYQVALSCAGTGKVRLNVDLVMTGDEERTTPAGTWTLGCDPDPRSSSMFFTVPAAGVAAVNVTVTADEVGTGQVAAGVRVDRA</sequence>
<organism evidence="2 3">
    <name type="scientific">Paractinoplanes rishiriensis</name>
    <dbReference type="NCBI Taxonomy" id="1050105"/>
    <lineage>
        <taxon>Bacteria</taxon>
        <taxon>Bacillati</taxon>
        <taxon>Actinomycetota</taxon>
        <taxon>Actinomycetes</taxon>
        <taxon>Micromonosporales</taxon>
        <taxon>Micromonosporaceae</taxon>
        <taxon>Paractinoplanes</taxon>
    </lineage>
</organism>
<dbReference type="EMBL" id="BOMV01000039">
    <property type="protein sequence ID" value="GIE96172.1"/>
    <property type="molecule type" value="Genomic_DNA"/>
</dbReference>
<name>A0A919N173_9ACTN</name>